<dbReference type="Proteomes" id="UP001642464">
    <property type="component" value="Unassembled WGS sequence"/>
</dbReference>
<dbReference type="EMBL" id="CAXAMM010001230">
    <property type="protein sequence ID" value="CAK8991131.1"/>
    <property type="molecule type" value="Genomic_DNA"/>
</dbReference>
<feature type="non-terminal residue" evidence="3">
    <location>
        <position position="69"/>
    </location>
</feature>
<evidence type="ECO:0000313" key="3">
    <source>
        <dbReference type="EMBL" id="CAK8997983.1"/>
    </source>
</evidence>
<feature type="region of interest" description="Disordered" evidence="1">
    <location>
        <begin position="1"/>
        <end position="20"/>
    </location>
</feature>
<feature type="region of interest" description="Disordered" evidence="1">
    <location>
        <begin position="40"/>
        <end position="69"/>
    </location>
</feature>
<evidence type="ECO:0000313" key="4">
    <source>
        <dbReference type="EMBL" id="CAK8997987.1"/>
    </source>
</evidence>
<evidence type="ECO:0000256" key="1">
    <source>
        <dbReference type="SAM" id="MobiDB-lite"/>
    </source>
</evidence>
<evidence type="ECO:0000313" key="5">
    <source>
        <dbReference type="Proteomes" id="UP001642464"/>
    </source>
</evidence>
<feature type="compositionally biased region" description="Basic and acidic residues" evidence="1">
    <location>
        <begin position="53"/>
        <end position="69"/>
    </location>
</feature>
<evidence type="ECO:0000313" key="2">
    <source>
        <dbReference type="EMBL" id="CAK8991131.1"/>
    </source>
</evidence>
<feature type="non-terminal residue" evidence="3">
    <location>
        <position position="1"/>
    </location>
</feature>
<protein>
    <submittedName>
        <fullName evidence="3">Uncharacterized protein</fullName>
    </submittedName>
</protein>
<dbReference type="EMBL" id="CAXAMM010002944">
    <property type="protein sequence ID" value="CAK8997983.1"/>
    <property type="molecule type" value="Genomic_DNA"/>
</dbReference>
<keyword evidence="5" id="KW-1185">Reference proteome</keyword>
<accession>A0ABP0I985</accession>
<comment type="caution">
    <text evidence="3">The sequence shown here is derived from an EMBL/GenBank/DDBJ whole genome shotgun (WGS) entry which is preliminary data.</text>
</comment>
<proteinExistence type="predicted"/>
<sequence length="69" mass="7710">ACQPELGSSEVQRDTEPRVSTCQEMLPFTSPPVVMKSVSFNMSTQSTLEEAPEEAKKQRSERPKHESSL</sequence>
<reference evidence="3 5" key="1">
    <citation type="submission" date="2024-02" db="EMBL/GenBank/DDBJ databases">
        <authorList>
            <person name="Chen Y."/>
            <person name="Shah S."/>
            <person name="Dougan E. K."/>
            <person name="Thang M."/>
            <person name="Chan C."/>
        </authorList>
    </citation>
    <scope>NUCLEOTIDE SEQUENCE [LARGE SCALE GENOMIC DNA]</scope>
</reference>
<organism evidence="3 5">
    <name type="scientific">Durusdinium trenchii</name>
    <dbReference type="NCBI Taxonomy" id="1381693"/>
    <lineage>
        <taxon>Eukaryota</taxon>
        <taxon>Sar</taxon>
        <taxon>Alveolata</taxon>
        <taxon>Dinophyceae</taxon>
        <taxon>Suessiales</taxon>
        <taxon>Symbiodiniaceae</taxon>
        <taxon>Durusdinium</taxon>
    </lineage>
</organism>
<name>A0ABP0I985_9DINO</name>
<dbReference type="EMBL" id="CAXAMM010002945">
    <property type="protein sequence ID" value="CAK8997987.1"/>
    <property type="molecule type" value="Genomic_DNA"/>
</dbReference>
<gene>
    <name evidence="2" type="ORF">SCF082_LOCUS2529</name>
    <name evidence="3" type="ORF">SCF082_LOCUS5439</name>
    <name evidence="4" type="ORF">SCF082_LOCUS5440</name>
</gene>